<feature type="region of interest" description="Disordered" evidence="1">
    <location>
        <begin position="1"/>
        <end position="25"/>
    </location>
</feature>
<evidence type="ECO:0000256" key="1">
    <source>
        <dbReference type="SAM" id="MobiDB-lite"/>
    </source>
</evidence>
<dbReference type="Proteomes" id="UP000028999">
    <property type="component" value="Unassembled WGS sequence"/>
</dbReference>
<proteinExistence type="predicted"/>
<dbReference type="PaxDb" id="3708-A0A078GK00"/>
<sequence>MLNVLHKGEEEDKPNFTGSFYSKPW</sequence>
<dbReference type="AlphaFoldDB" id="A0A078GK00"/>
<feature type="compositionally biased region" description="Polar residues" evidence="1">
    <location>
        <begin position="16"/>
        <end position="25"/>
    </location>
</feature>
<name>A0A078GK00_BRANA</name>
<accession>A0A078GK00</accession>
<dbReference type="Gramene" id="CDY25706">
    <property type="protein sequence ID" value="CDY25706"/>
    <property type="gene ID" value="GSBRNA2T00033054001"/>
</dbReference>
<reference evidence="2 3" key="1">
    <citation type="journal article" date="2014" name="Science">
        <title>Plant genetics. Early allopolyploid evolution in the post-Neolithic Brassica napus oilseed genome.</title>
        <authorList>
            <person name="Chalhoub B."/>
            <person name="Denoeud F."/>
            <person name="Liu S."/>
            <person name="Parkin I.A."/>
            <person name="Tang H."/>
            <person name="Wang X."/>
            <person name="Chiquet J."/>
            <person name="Belcram H."/>
            <person name="Tong C."/>
            <person name="Samans B."/>
            <person name="Correa M."/>
            <person name="Da Silva C."/>
            <person name="Just J."/>
            <person name="Falentin C."/>
            <person name="Koh C.S."/>
            <person name="Le Clainche I."/>
            <person name="Bernard M."/>
            <person name="Bento P."/>
            <person name="Noel B."/>
            <person name="Labadie K."/>
            <person name="Alberti A."/>
            <person name="Charles M."/>
            <person name="Arnaud D."/>
            <person name="Guo H."/>
            <person name="Daviaud C."/>
            <person name="Alamery S."/>
            <person name="Jabbari K."/>
            <person name="Zhao M."/>
            <person name="Edger P.P."/>
            <person name="Chelaifa H."/>
            <person name="Tack D."/>
            <person name="Lassalle G."/>
            <person name="Mestiri I."/>
            <person name="Schnel N."/>
            <person name="Le Paslier M.C."/>
            <person name="Fan G."/>
            <person name="Renault V."/>
            <person name="Bayer P.E."/>
            <person name="Golicz A.A."/>
            <person name="Manoli S."/>
            <person name="Lee T.H."/>
            <person name="Thi V.H."/>
            <person name="Chalabi S."/>
            <person name="Hu Q."/>
            <person name="Fan C."/>
            <person name="Tollenaere R."/>
            <person name="Lu Y."/>
            <person name="Battail C."/>
            <person name="Shen J."/>
            <person name="Sidebottom C.H."/>
            <person name="Wang X."/>
            <person name="Canaguier A."/>
            <person name="Chauveau A."/>
            <person name="Berard A."/>
            <person name="Deniot G."/>
            <person name="Guan M."/>
            <person name="Liu Z."/>
            <person name="Sun F."/>
            <person name="Lim Y.P."/>
            <person name="Lyons E."/>
            <person name="Town C.D."/>
            <person name="Bancroft I."/>
            <person name="Wang X."/>
            <person name="Meng J."/>
            <person name="Ma J."/>
            <person name="Pires J.C."/>
            <person name="King G.J."/>
            <person name="Brunel D."/>
            <person name="Delourme R."/>
            <person name="Renard M."/>
            <person name="Aury J.M."/>
            <person name="Adams K.L."/>
            <person name="Batley J."/>
            <person name="Snowdon R.J."/>
            <person name="Tost J."/>
            <person name="Edwards D."/>
            <person name="Zhou Y."/>
            <person name="Hua W."/>
            <person name="Sharpe A.G."/>
            <person name="Paterson A.H."/>
            <person name="Guan C."/>
            <person name="Wincker P."/>
        </authorList>
    </citation>
    <scope>NUCLEOTIDE SEQUENCE [LARGE SCALE GENOMIC DNA]</scope>
    <source>
        <strain evidence="3">cv. Darmor-bzh</strain>
    </source>
</reference>
<dbReference type="EMBL" id="LK032179">
    <property type="protein sequence ID" value="CDY25706.1"/>
    <property type="molecule type" value="Genomic_DNA"/>
</dbReference>
<feature type="compositionally biased region" description="Basic and acidic residues" evidence="1">
    <location>
        <begin position="1"/>
        <end position="14"/>
    </location>
</feature>
<evidence type="ECO:0000313" key="2">
    <source>
        <dbReference type="EMBL" id="CDY25706.1"/>
    </source>
</evidence>
<gene>
    <name evidence="2" type="primary">BnaC03g69690D</name>
    <name evidence="2" type="ORF">GSBRNA2T00033054001</name>
</gene>
<organism evidence="2 3">
    <name type="scientific">Brassica napus</name>
    <name type="common">Rape</name>
    <dbReference type="NCBI Taxonomy" id="3708"/>
    <lineage>
        <taxon>Eukaryota</taxon>
        <taxon>Viridiplantae</taxon>
        <taxon>Streptophyta</taxon>
        <taxon>Embryophyta</taxon>
        <taxon>Tracheophyta</taxon>
        <taxon>Spermatophyta</taxon>
        <taxon>Magnoliopsida</taxon>
        <taxon>eudicotyledons</taxon>
        <taxon>Gunneridae</taxon>
        <taxon>Pentapetalae</taxon>
        <taxon>rosids</taxon>
        <taxon>malvids</taxon>
        <taxon>Brassicales</taxon>
        <taxon>Brassicaceae</taxon>
        <taxon>Brassiceae</taxon>
        <taxon>Brassica</taxon>
    </lineage>
</organism>
<protein>
    <submittedName>
        <fullName evidence="2">BnaC03g69690D protein</fullName>
    </submittedName>
</protein>
<evidence type="ECO:0000313" key="3">
    <source>
        <dbReference type="Proteomes" id="UP000028999"/>
    </source>
</evidence>
<keyword evidence="3" id="KW-1185">Reference proteome</keyword>